<dbReference type="EMBL" id="RBSQ01000765">
    <property type="protein sequence ID" value="RMS52746.1"/>
    <property type="molecule type" value="Genomic_DNA"/>
</dbReference>
<keyword evidence="6" id="KW-0769">Symport</keyword>
<dbReference type="SUPFAM" id="SSF53850">
    <property type="entry name" value="Periplasmic binding protein-like II"/>
    <property type="match status" value="1"/>
</dbReference>
<evidence type="ECO:0000256" key="7">
    <source>
        <dbReference type="ARBA" id="ARBA00022989"/>
    </source>
</evidence>
<dbReference type="InterPro" id="IPR011701">
    <property type="entry name" value="MFS"/>
</dbReference>
<protein>
    <recommendedName>
        <fullName evidence="10">Major facilitator superfamily (MFS) profile domain-containing protein</fullName>
    </recommendedName>
</protein>
<reference evidence="11 12" key="1">
    <citation type="submission" date="2018-08" db="EMBL/GenBank/DDBJ databases">
        <title>Recombination of ecologically and evolutionarily significant loci maintains genetic cohesion in the Pseudomonas syringae species complex.</title>
        <authorList>
            <person name="Dillon M."/>
            <person name="Thakur S."/>
            <person name="Almeida R.N.D."/>
            <person name="Weir B.S."/>
            <person name="Guttman D.S."/>
        </authorList>
    </citation>
    <scope>NUCLEOTIDE SEQUENCE [LARGE SCALE GENOMIC DNA]</scope>
    <source>
        <strain evidence="11 12">ICMP 7846</strain>
    </source>
</reference>
<feature type="transmembrane region" description="Helical" evidence="9">
    <location>
        <begin position="231"/>
        <end position="251"/>
    </location>
</feature>
<evidence type="ECO:0000256" key="2">
    <source>
        <dbReference type="ARBA" id="ARBA00008240"/>
    </source>
</evidence>
<dbReference type="InterPro" id="IPR005829">
    <property type="entry name" value="Sugar_transporter_CS"/>
</dbReference>
<evidence type="ECO:0000313" key="12">
    <source>
        <dbReference type="Proteomes" id="UP000270834"/>
    </source>
</evidence>
<sequence>MASNKSKGVAIFRVVSGNFLEMYDFMVYGFYATAIAKTFFPGDNPFASLMLSLATFGAGFLMRPLGAVFLGAYIDRHGRRQGLIITLGLMAMGTLLIAFVPGYATLGVAAPLLVLFGRLLQGFSAGVELGGVSVYLSEIATPGRKGFFVSWQSASQQVAVVFAGLLGVLLNQWLSPQEMGEWGWRVPFFIGCLIVPALFVIRRSLEETPEFEARTHRPSLSQVLRSIGQNFGVVLAGTAMVVMTTVSFYLITAYTPTFGKNELQLSDLDSLLVTMCIGLSNFIWLPVMGAFSDRIGRKPLLLGASALALLTAYPALSWLVREPSFAGLLGVELFERLPRGMRATPFGETLIYYSRMIFAELSGMREELVALESGNLGRVTVGAIPALASSLLTRTIATLKQSHPRLSMSIQVDTSDVLVQALQQDQLDVVLGRIPSGARTDDLVFDSLGEEELCVVVGAQNPLSQARKLDWGELQELTWVLQQHPSPMRGIVNQAFHNARIDLPSSIVETTSIMTLLSLLQQTDMIGITPRSVIEDYPGKHLLAILPIQLEPRLPPYGLITRRNRVHSSAMQTFMASVHAEQARHLAK</sequence>
<keyword evidence="5 9" id="KW-0812">Transmembrane</keyword>
<dbReference type="NCBIfam" id="NF011656">
    <property type="entry name" value="PRK15075.1"/>
    <property type="match status" value="1"/>
</dbReference>
<dbReference type="Pfam" id="PF03466">
    <property type="entry name" value="LysR_substrate"/>
    <property type="match status" value="1"/>
</dbReference>
<keyword evidence="4" id="KW-1003">Cell membrane</keyword>
<dbReference type="GO" id="GO:0005886">
    <property type="term" value="C:plasma membrane"/>
    <property type="evidence" value="ECO:0007669"/>
    <property type="project" value="UniProtKB-SubCell"/>
</dbReference>
<evidence type="ECO:0000256" key="1">
    <source>
        <dbReference type="ARBA" id="ARBA00004651"/>
    </source>
</evidence>
<feature type="transmembrane region" description="Helical" evidence="9">
    <location>
        <begin position="182"/>
        <end position="201"/>
    </location>
</feature>
<evidence type="ECO:0000256" key="4">
    <source>
        <dbReference type="ARBA" id="ARBA00022475"/>
    </source>
</evidence>
<dbReference type="InterPro" id="IPR051084">
    <property type="entry name" value="H+-coupled_symporters"/>
</dbReference>
<comment type="similarity">
    <text evidence="2">Belongs to the major facilitator superfamily. Metabolite:H+ Symporter (MHS) family (TC 2.A.1.6) family.</text>
</comment>
<organism evidence="11 12">
    <name type="scientific">Pseudomonas aeruginosa</name>
    <dbReference type="NCBI Taxonomy" id="287"/>
    <lineage>
        <taxon>Bacteria</taxon>
        <taxon>Pseudomonadati</taxon>
        <taxon>Pseudomonadota</taxon>
        <taxon>Gammaproteobacteria</taxon>
        <taxon>Pseudomonadales</taxon>
        <taxon>Pseudomonadaceae</taxon>
        <taxon>Pseudomonas</taxon>
    </lineage>
</organism>
<dbReference type="InterPro" id="IPR020846">
    <property type="entry name" value="MFS_dom"/>
</dbReference>
<dbReference type="SUPFAM" id="SSF103473">
    <property type="entry name" value="MFS general substrate transporter"/>
    <property type="match status" value="1"/>
</dbReference>
<comment type="subcellular location">
    <subcellularLocation>
        <location evidence="1">Cell membrane</location>
        <topology evidence="1">Multi-pass membrane protein</topology>
    </subcellularLocation>
</comment>
<dbReference type="PROSITE" id="PS50850">
    <property type="entry name" value="MFS"/>
    <property type="match status" value="1"/>
</dbReference>
<keyword evidence="8 9" id="KW-0472">Membrane</keyword>
<dbReference type="PROSITE" id="PS00217">
    <property type="entry name" value="SUGAR_TRANSPORT_2"/>
    <property type="match status" value="1"/>
</dbReference>
<comment type="caution">
    <text evidence="11">The sequence shown here is derived from an EMBL/GenBank/DDBJ whole genome shotgun (WGS) entry which is preliminary data.</text>
</comment>
<dbReference type="AlphaFoldDB" id="A0A3M5DS19"/>
<evidence type="ECO:0000256" key="9">
    <source>
        <dbReference type="SAM" id="Phobius"/>
    </source>
</evidence>
<feature type="transmembrane region" description="Helical" evidence="9">
    <location>
        <begin position="271"/>
        <end position="291"/>
    </location>
</feature>
<evidence type="ECO:0000256" key="8">
    <source>
        <dbReference type="ARBA" id="ARBA00023136"/>
    </source>
</evidence>
<feature type="transmembrane region" description="Helical" evidence="9">
    <location>
        <begin position="148"/>
        <end position="170"/>
    </location>
</feature>
<feature type="transmembrane region" description="Helical" evidence="9">
    <location>
        <begin position="300"/>
        <end position="320"/>
    </location>
</feature>
<dbReference type="GO" id="GO:0015293">
    <property type="term" value="F:symporter activity"/>
    <property type="evidence" value="ECO:0007669"/>
    <property type="project" value="UniProtKB-KW"/>
</dbReference>
<dbReference type="PROSITE" id="PS00216">
    <property type="entry name" value="SUGAR_TRANSPORT_1"/>
    <property type="match status" value="1"/>
</dbReference>
<keyword evidence="3" id="KW-0813">Transport</keyword>
<feature type="transmembrane region" description="Helical" evidence="9">
    <location>
        <begin position="82"/>
        <end position="104"/>
    </location>
</feature>
<accession>A0A3M5DS19</accession>
<dbReference type="PANTHER" id="PTHR43528">
    <property type="entry name" value="ALPHA-KETOGLUTARATE PERMEASE"/>
    <property type="match status" value="1"/>
</dbReference>
<feature type="domain" description="Major facilitator superfamily (MFS) profile" evidence="10">
    <location>
        <begin position="10"/>
        <end position="588"/>
    </location>
</feature>
<evidence type="ECO:0000313" key="11">
    <source>
        <dbReference type="EMBL" id="RMS52746.1"/>
    </source>
</evidence>
<keyword evidence="7 9" id="KW-1133">Transmembrane helix</keyword>
<dbReference type="InterPro" id="IPR036259">
    <property type="entry name" value="MFS_trans_sf"/>
</dbReference>
<proteinExistence type="inferred from homology"/>
<evidence type="ECO:0000256" key="6">
    <source>
        <dbReference type="ARBA" id="ARBA00022847"/>
    </source>
</evidence>
<evidence type="ECO:0000256" key="3">
    <source>
        <dbReference type="ARBA" id="ARBA00022448"/>
    </source>
</evidence>
<name>A0A3M5DS19_PSEAI</name>
<dbReference type="FunFam" id="1.20.1250.20:FF:000001">
    <property type="entry name" value="Dicarboxylate MFS transporter"/>
    <property type="match status" value="1"/>
</dbReference>
<dbReference type="InterPro" id="IPR005119">
    <property type="entry name" value="LysR_subst-bd"/>
</dbReference>
<dbReference type="Pfam" id="PF07690">
    <property type="entry name" value="MFS_1"/>
    <property type="match status" value="1"/>
</dbReference>
<dbReference type="Gene3D" id="3.40.190.290">
    <property type="match status" value="1"/>
</dbReference>
<evidence type="ECO:0000256" key="5">
    <source>
        <dbReference type="ARBA" id="ARBA00022692"/>
    </source>
</evidence>
<evidence type="ECO:0000259" key="10">
    <source>
        <dbReference type="PROSITE" id="PS50850"/>
    </source>
</evidence>
<dbReference type="Gene3D" id="1.20.1250.20">
    <property type="entry name" value="MFS general substrate transporter like domains"/>
    <property type="match status" value="2"/>
</dbReference>
<feature type="transmembrane region" description="Helical" evidence="9">
    <location>
        <begin position="110"/>
        <end position="136"/>
    </location>
</feature>
<gene>
    <name evidence="11" type="ORF">ALP65_02848</name>
</gene>
<dbReference type="Proteomes" id="UP000270834">
    <property type="component" value="Unassembled WGS sequence"/>
</dbReference>
<feature type="transmembrane region" description="Helical" evidence="9">
    <location>
        <begin position="20"/>
        <end position="40"/>
    </location>
</feature>
<dbReference type="PANTHER" id="PTHR43528:SF6">
    <property type="entry name" value="CITRATE-PROTON SYMPORTER"/>
    <property type="match status" value="1"/>
</dbReference>
<feature type="transmembrane region" description="Helical" evidence="9">
    <location>
        <begin position="46"/>
        <end position="70"/>
    </location>
</feature>